<organism evidence="7 8">
    <name type="scientific">Ruminiclostridium herbifermentans</name>
    <dbReference type="NCBI Taxonomy" id="2488810"/>
    <lineage>
        <taxon>Bacteria</taxon>
        <taxon>Bacillati</taxon>
        <taxon>Bacillota</taxon>
        <taxon>Clostridia</taxon>
        <taxon>Eubacteriales</taxon>
        <taxon>Oscillospiraceae</taxon>
        <taxon>Ruminiclostridium</taxon>
    </lineage>
</organism>
<dbReference type="PROSITE" id="PS50893">
    <property type="entry name" value="ABC_TRANSPORTER_2"/>
    <property type="match status" value="1"/>
</dbReference>
<dbReference type="GO" id="GO:0016887">
    <property type="term" value="F:ATP hydrolysis activity"/>
    <property type="evidence" value="ECO:0007669"/>
    <property type="project" value="InterPro"/>
</dbReference>
<dbReference type="Pfam" id="PF00005">
    <property type="entry name" value="ABC_tran"/>
    <property type="match status" value="1"/>
</dbReference>
<keyword evidence="2" id="KW-0812">Transmembrane</keyword>
<dbReference type="KEGG" id="rher:EHE19_015270"/>
<keyword evidence="5" id="KW-1133">Transmembrane helix</keyword>
<dbReference type="Gene3D" id="1.20.1560.10">
    <property type="entry name" value="ABC transporter type 1, transmembrane domain"/>
    <property type="match status" value="1"/>
</dbReference>
<name>A0A4U7JJL5_9FIRM</name>
<evidence type="ECO:0000256" key="4">
    <source>
        <dbReference type="ARBA" id="ARBA00022840"/>
    </source>
</evidence>
<gene>
    <name evidence="7" type="ORF">EHE19_015270</name>
</gene>
<dbReference type="GO" id="GO:0005524">
    <property type="term" value="F:ATP binding"/>
    <property type="evidence" value="ECO:0007669"/>
    <property type="project" value="UniProtKB-KW"/>
</dbReference>
<evidence type="ECO:0000256" key="6">
    <source>
        <dbReference type="ARBA" id="ARBA00023136"/>
    </source>
</evidence>
<keyword evidence="8" id="KW-1185">Reference proteome</keyword>
<dbReference type="AlphaFoldDB" id="A0A4U7JJL5"/>
<evidence type="ECO:0000313" key="8">
    <source>
        <dbReference type="Proteomes" id="UP000306409"/>
    </source>
</evidence>
<dbReference type="InterPro" id="IPR039421">
    <property type="entry name" value="Type_1_exporter"/>
</dbReference>
<dbReference type="RefSeq" id="WP_137696970.1">
    <property type="nucleotide sequence ID" value="NZ_CP061336.1"/>
</dbReference>
<dbReference type="SUPFAM" id="SSF90123">
    <property type="entry name" value="ABC transporter transmembrane region"/>
    <property type="match status" value="1"/>
</dbReference>
<evidence type="ECO:0000256" key="3">
    <source>
        <dbReference type="ARBA" id="ARBA00022741"/>
    </source>
</evidence>
<keyword evidence="4 7" id="KW-0067">ATP-binding</keyword>
<evidence type="ECO:0000256" key="5">
    <source>
        <dbReference type="ARBA" id="ARBA00022989"/>
    </source>
</evidence>
<dbReference type="InterPro" id="IPR011527">
    <property type="entry name" value="ABC1_TM_dom"/>
</dbReference>
<proteinExistence type="predicted"/>
<dbReference type="Gene3D" id="3.40.50.300">
    <property type="entry name" value="P-loop containing nucleotide triphosphate hydrolases"/>
    <property type="match status" value="1"/>
</dbReference>
<protein>
    <submittedName>
        <fullName evidence="7">ABC transporter ATP-binding protein</fullName>
    </submittedName>
</protein>
<reference evidence="7 8" key="1">
    <citation type="submission" date="2020-09" db="EMBL/GenBank/DDBJ databases">
        <title>Characterization and genome sequencing of Ruminiclostridium sp. nov. MA18.</title>
        <authorList>
            <person name="Rettenmaier R."/>
            <person name="Kowollik M.-L."/>
            <person name="Liebl W."/>
            <person name="Zverlov V."/>
        </authorList>
    </citation>
    <scope>NUCLEOTIDE SEQUENCE [LARGE SCALE GENOMIC DNA]</scope>
    <source>
        <strain evidence="7 8">MA18</strain>
    </source>
</reference>
<sequence length="596" mass="66656">MNIEEKKYSYVKTILRGMPLQFKSAPWNFLIDNLLSVTNGILLTLIVVATQNLFDAITNAASGQAGFGDCLIPLLVLAGLTFGQQIVDGIYNFHGVGVLWTKSTGRLMNLLHRKLQRIDPSKFEDTIFLDDLNKAMEGAKATTMFCMTIVIGVCYYSVFFASVGMYLFWLEPMLMFTLLMAFVPALISQIVRAKVFTKLEEQSAPLRRKYEYYQKTLCDREYFKETRILGAFKFFHNLFIDTLLLLTCKIWQAERKTALLQLLLNATSFAGMAVASYILFTATMAGKITVGAFAAVFSALGMIFYYMQEIINTHLGSMSRDIGKVANFIHMLDMPEYIGSDGNPDFSKGIVLENVSFTYPGKDTPAVKNVSLAIADRETIAIVGENGAGKSTLVRLMTGIYRPSEGKVLIGGMDTAKIAPKSVYKSISGVFQKYQRYKMTLCENVAISDTEVEEETEVYATKIEDILREVNAELSCVKLDTMLSPEFDGIDLSGGQWQQVAIARGLYRTNEFIILDEPTAAIDPIEETKVYTQFQSLTEGKCAVVVTHRLGSAKLAHRIVVMNDGKIVDMGTHEELIARPGKYADMWKAQAQWYER</sequence>
<comment type="subcellular location">
    <subcellularLocation>
        <location evidence="1">Cell membrane</location>
        <topology evidence="1">Multi-pass membrane protein</topology>
    </subcellularLocation>
</comment>
<dbReference type="CDD" id="cd03228">
    <property type="entry name" value="ABCC_MRP_Like"/>
    <property type="match status" value="1"/>
</dbReference>
<dbReference type="Proteomes" id="UP000306409">
    <property type="component" value="Chromosome"/>
</dbReference>
<evidence type="ECO:0000256" key="1">
    <source>
        <dbReference type="ARBA" id="ARBA00004651"/>
    </source>
</evidence>
<dbReference type="PANTHER" id="PTHR24221">
    <property type="entry name" value="ATP-BINDING CASSETTE SUB-FAMILY B"/>
    <property type="match status" value="1"/>
</dbReference>
<dbReference type="GO" id="GO:0140359">
    <property type="term" value="F:ABC-type transporter activity"/>
    <property type="evidence" value="ECO:0007669"/>
    <property type="project" value="InterPro"/>
</dbReference>
<evidence type="ECO:0000313" key="7">
    <source>
        <dbReference type="EMBL" id="QNU66226.1"/>
    </source>
</evidence>
<keyword evidence="6" id="KW-0472">Membrane</keyword>
<dbReference type="GO" id="GO:0005886">
    <property type="term" value="C:plasma membrane"/>
    <property type="evidence" value="ECO:0007669"/>
    <property type="project" value="UniProtKB-SubCell"/>
</dbReference>
<dbReference type="SUPFAM" id="SSF52540">
    <property type="entry name" value="P-loop containing nucleoside triphosphate hydrolases"/>
    <property type="match status" value="1"/>
</dbReference>
<dbReference type="InterPro" id="IPR003439">
    <property type="entry name" value="ABC_transporter-like_ATP-bd"/>
</dbReference>
<dbReference type="GO" id="GO:0034040">
    <property type="term" value="F:ATPase-coupled lipid transmembrane transporter activity"/>
    <property type="evidence" value="ECO:0007669"/>
    <property type="project" value="TreeGrafter"/>
</dbReference>
<dbReference type="InterPro" id="IPR003593">
    <property type="entry name" value="AAA+_ATPase"/>
</dbReference>
<dbReference type="SMART" id="SM00382">
    <property type="entry name" value="AAA"/>
    <property type="match status" value="1"/>
</dbReference>
<dbReference type="PANTHER" id="PTHR24221:SF654">
    <property type="entry name" value="ATP-BINDING CASSETTE SUB-FAMILY B MEMBER 6"/>
    <property type="match status" value="1"/>
</dbReference>
<dbReference type="InterPro" id="IPR036640">
    <property type="entry name" value="ABC1_TM_sf"/>
</dbReference>
<dbReference type="InterPro" id="IPR027417">
    <property type="entry name" value="P-loop_NTPase"/>
</dbReference>
<dbReference type="PROSITE" id="PS50929">
    <property type="entry name" value="ABC_TM1F"/>
    <property type="match status" value="1"/>
</dbReference>
<keyword evidence="3" id="KW-0547">Nucleotide-binding</keyword>
<dbReference type="OrthoDB" id="1699242at2"/>
<accession>A0A4U7JJL5</accession>
<dbReference type="EMBL" id="CP061336">
    <property type="protein sequence ID" value="QNU66226.1"/>
    <property type="molecule type" value="Genomic_DNA"/>
</dbReference>
<evidence type="ECO:0000256" key="2">
    <source>
        <dbReference type="ARBA" id="ARBA00022692"/>
    </source>
</evidence>